<comment type="caution">
    <text evidence="1">The sequence shown here is derived from an EMBL/GenBank/DDBJ whole genome shotgun (WGS) entry which is preliminary data.</text>
</comment>
<sequence>MGILKVKSWHIACGLLFVGLVGCSSPEVRDYENTTPQFDIQSYFAGQTWASGMVQDFSGEVTRRFTVSIEGHTDAKGHFIMDEHFQYANGETSQRVWTFKPVDEHCFEGSAADVIGTAYACQYGHAVHMNYDLSVELDKGDYWTFAIEDWLYLQPDGTVLNRSTMRKWGFSVGSITISFSKQAPRTAGSE</sequence>
<dbReference type="AlphaFoldDB" id="A0A1E2V9Q7"/>
<dbReference type="OrthoDB" id="5296954at2"/>
<evidence type="ECO:0000313" key="2">
    <source>
        <dbReference type="Proteomes" id="UP000094291"/>
    </source>
</evidence>
<name>A0A1E2V9Q7_9GAMM</name>
<reference evidence="1 2" key="1">
    <citation type="submission" date="2016-08" db="EMBL/GenBank/DDBJ databases">
        <authorList>
            <person name="Seilhamer J.J."/>
        </authorList>
    </citation>
    <scope>NUCLEOTIDE SEQUENCE [LARGE SCALE GENOMIC DNA]</scope>
    <source>
        <strain evidence="1 2">PH27A</strain>
    </source>
</reference>
<accession>A0A1E2V9Q7</accession>
<dbReference type="Proteomes" id="UP000094291">
    <property type="component" value="Unassembled WGS sequence"/>
</dbReference>
<dbReference type="Pfam" id="PF12915">
    <property type="entry name" value="DUF3833"/>
    <property type="match status" value="1"/>
</dbReference>
<organism evidence="1 2">
    <name type="scientific">Terasakiispira papahanaumokuakeensis</name>
    <dbReference type="NCBI Taxonomy" id="197479"/>
    <lineage>
        <taxon>Bacteria</taxon>
        <taxon>Pseudomonadati</taxon>
        <taxon>Pseudomonadota</taxon>
        <taxon>Gammaproteobacteria</taxon>
        <taxon>Oceanospirillales</taxon>
        <taxon>Terasakiispira</taxon>
    </lineage>
</organism>
<proteinExistence type="predicted"/>
<dbReference type="EMBL" id="MDTQ01000001">
    <property type="protein sequence ID" value="ODC03385.1"/>
    <property type="molecule type" value="Genomic_DNA"/>
</dbReference>
<protein>
    <recommendedName>
        <fullName evidence="3">DUF3833 domain-containing protein</fullName>
    </recommendedName>
</protein>
<evidence type="ECO:0000313" key="1">
    <source>
        <dbReference type="EMBL" id="ODC03385.1"/>
    </source>
</evidence>
<evidence type="ECO:0008006" key="3">
    <source>
        <dbReference type="Google" id="ProtNLM"/>
    </source>
</evidence>
<dbReference type="InterPro" id="IPR024409">
    <property type="entry name" value="DUF3833"/>
</dbReference>
<keyword evidence="2" id="KW-1185">Reference proteome</keyword>
<dbReference type="PROSITE" id="PS51257">
    <property type="entry name" value="PROKAR_LIPOPROTEIN"/>
    <property type="match status" value="1"/>
</dbReference>
<gene>
    <name evidence="1" type="ORF">BFW38_07310</name>
</gene>
<dbReference type="STRING" id="197479.BFW38_07310"/>